<keyword evidence="3 7" id="KW-0812">Transmembrane</keyword>
<sequence length="557" mass="61816">MRRRVQDEVAAAKSAAKRKTTVEGWILPKQESSWAPAGTWTNIDLDVTPPERRTWTNWTILGYWISDVISIQSWETGSSILAVGLSWREAIFSIVFGSSVMAVPMTLHGYAGSKTHVPFAVLTRSSFGYHFAKFPVVVRLVTCFFWHAITNYLAVAPTTQVIRAIWPSYQDIPNHLPESAGITTQEMISYFIIWALQFPLLTIPPYKMKWLFMAKTVMITATILGMVIWICTRANGSGSIWDQQATVTGSQKAWLTMWALNSCTASWSTVGVNIPDFTRYIGAPRTSLSQGLWFPVVCSWVAVIGIVVTSASITRYGQALWDPISIIDTWDGPAGRAATFFAGISWCLAQVCVNISATVISGANDMASLWPKYINIKRGAVILTILGGWALVPWKILSSATSLLNFMNSLGIFLAPIMGIQIADFFVVKRQAIDIPSLYKPHGRYAYWYGINWRALAAMIAAVGPTLPGLINAVNPNIDIGGDAYITDLNWYYGFFSSFGVYSVASLLVPARESLVPKMLLTSEELIENGDRFLQEEKKNEKEKEREAVTVSQDILQ</sequence>
<feature type="transmembrane region" description="Helical" evidence="7">
    <location>
        <begin position="380"/>
        <end position="397"/>
    </location>
</feature>
<dbReference type="InterPro" id="IPR045225">
    <property type="entry name" value="Uracil/uridine/allantoin_perm"/>
</dbReference>
<feature type="transmembrane region" description="Helical" evidence="7">
    <location>
        <begin position="337"/>
        <end position="360"/>
    </location>
</feature>
<evidence type="ECO:0000256" key="7">
    <source>
        <dbReference type="SAM" id="Phobius"/>
    </source>
</evidence>
<dbReference type="GO" id="GO:0015205">
    <property type="term" value="F:nucleobase transmembrane transporter activity"/>
    <property type="evidence" value="ECO:0007669"/>
    <property type="project" value="TreeGrafter"/>
</dbReference>
<feature type="compositionally biased region" description="Basic and acidic residues" evidence="6">
    <location>
        <begin position="537"/>
        <end position="548"/>
    </location>
</feature>
<evidence type="ECO:0000256" key="4">
    <source>
        <dbReference type="ARBA" id="ARBA00022989"/>
    </source>
</evidence>
<evidence type="ECO:0000256" key="1">
    <source>
        <dbReference type="ARBA" id="ARBA00004141"/>
    </source>
</evidence>
<keyword evidence="9" id="KW-1185">Reference proteome</keyword>
<reference evidence="8" key="1">
    <citation type="submission" date="2021-12" db="EMBL/GenBank/DDBJ databases">
        <title>Convergent genome expansion in fungi linked to evolution of root-endophyte symbiosis.</title>
        <authorList>
            <consortium name="DOE Joint Genome Institute"/>
            <person name="Ke Y.-H."/>
            <person name="Bonito G."/>
            <person name="Liao H.-L."/>
            <person name="Looney B."/>
            <person name="Rojas-Flechas A."/>
            <person name="Nash J."/>
            <person name="Hameed K."/>
            <person name="Schadt C."/>
            <person name="Martin F."/>
            <person name="Crous P.W."/>
            <person name="Miettinen O."/>
            <person name="Magnuson J.K."/>
            <person name="Labbe J."/>
            <person name="Jacobson D."/>
            <person name="Doktycz M.J."/>
            <person name="Veneault-Fourrey C."/>
            <person name="Kuo A."/>
            <person name="Mondo S."/>
            <person name="Calhoun S."/>
            <person name="Riley R."/>
            <person name="Ohm R."/>
            <person name="LaButti K."/>
            <person name="Andreopoulos B."/>
            <person name="Pangilinan J."/>
            <person name="Nolan M."/>
            <person name="Tritt A."/>
            <person name="Clum A."/>
            <person name="Lipzen A."/>
            <person name="Daum C."/>
            <person name="Barry K."/>
            <person name="Grigoriev I.V."/>
            <person name="Vilgalys R."/>
        </authorList>
    </citation>
    <scope>NUCLEOTIDE SEQUENCE</scope>
    <source>
        <strain evidence="8">PMI_201</strain>
    </source>
</reference>
<feature type="transmembrane region" description="Helical" evidence="7">
    <location>
        <begin position="131"/>
        <end position="154"/>
    </location>
</feature>
<proteinExistence type="inferred from homology"/>
<dbReference type="Gene3D" id="1.10.4160.10">
    <property type="entry name" value="Hydantoin permease"/>
    <property type="match status" value="1"/>
</dbReference>
<evidence type="ECO:0000313" key="8">
    <source>
        <dbReference type="EMBL" id="KAH8693214.1"/>
    </source>
</evidence>
<gene>
    <name evidence="8" type="ORF">BGW36DRAFT_399922</name>
</gene>
<evidence type="ECO:0000256" key="6">
    <source>
        <dbReference type="SAM" id="MobiDB-lite"/>
    </source>
</evidence>
<dbReference type="NCBIfam" id="TIGR00800">
    <property type="entry name" value="ncs1"/>
    <property type="match status" value="1"/>
</dbReference>
<comment type="subcellular location">
    <subcellularLocation>
        <location evidence="1">Membrane</location>
        <topology evidence="1">Multi-pass membrane protein</topology>
    </subcellularLocation>
</comment>
<evidence type="ECO:0000256" key="3">
    <source>
        <dbReference type="ARBA" id="ARBA00022692"/>
    </source>
</evidence>
<accession>A0AAD4KJT1</accession>
<dbReference type="Proteomes" id="UP001201262">
    <property type="component" value="Unassembled WGS sequence"/>
</dbReference>
<protein>
    <submittedName>
        <fullName evidence="8">Uracil permease</fullName>
    </submittedName>
</protein>
<feature type="transmembrane region" description="Helical" evidence="7">
    <location>
        <begin position="187"/>
        <end position="206"/>
    </location>
</feature>
<dbReference type="PANTHER" id="PTHR30618:SF0">
    <property type="entry name" value="PURINE-URACIL PERMEASE NCS1"/>
    <property type="match status" value="1"/>
</dbReference>
<organism evidence="8 9">
    <name type="scientific">Talaromyces proteolyticus</name>
    <dbReference type="NCBI Taxonomy" id="1131652"/>
    <lineage>
        <taxon>Eukaryota</taxon>
        <taxon>Fungi</taxon>
        <taxon>Dikarya</taxon>
        <taxon>Ascomycota</taxon>
        <taxon>Pezizomycotina</taxon>
        <taxon>Eurotiomycetes</taxon>
        <taxon>Eurotiomycetidae</taxon>
        <taxon>Eurotiales</taxon>
        <taxon>Trichocomaceae</taxon>
        <taxon>Talaromyces</taxon>
        <taxon>Talaromyces sect. Bacilispori</taxon>
    </lineage>
</organism>
<comment type="similarity">
    <text evidence="2">Belongs to the purine-cytosine permease (2.A.39) family.</text>
</comment>
<keyword evidence="4 7" id="KW-1133">Transmembrane helix</keyword>
<dbReference type="GO" id="GO:0005886">
    <property type="term" value="C:plasma membrane"/>
    <property type="evidence" value="ECO:0007669"/>
    <property type="project" value="TreeGrafter"/>
</dbReference>
<comment type="caution">
    <text evidence="8">The sequence shown here is derived from an EMBL/GenBank/DDBJ whole genome shotgun (WGS) entry which is preliminary data.</text>
</comment>
<evidence type="ECO:0000256" key="2">
    <source>
        <dbReference type="ARBA" id="ARBA00008974"/>
    </source>
</evidence>
<dbReference type="AlphaFoldDB" id="A0AAD4KJT1"/>
<keyword evidence="5 7" id="KW-0472">Membrane</keyword>
<dbReference type="Pfam" id="PF02133">
    <property type="entry name" value="Transp_cyt_pur"/>
    <property type="match status" value="1"/>
</dbReference>
<feature type="transmembrane region" description="Helical" evidence="7">
    <location>
        <begin position="212"/>
        <end position="231"/>
    </location>
</feature>
<dbReference type="GeneID" id="70248865"/>
<name>A0AAD4KJT1_9EURO</name>
<dbReference type="InterPro" id="IPR001248">
    <property type="entry name" value="Pur-cyt_permease"/>
</dbReference>
<evidence type="ECO:0000313" key="9">
    <source>
        <dbReference type="Proteomes" id="UP001201262"/>
    </source>
</evidence>
<feature type="transmembrane region" description="Helical" evidence="7">
    <location>
        <begin position="449"/>
        <end position="471"/>
    </location>
</feature>
<feature type="transmembrane region" description="Helical" evidence="7">
    <location>
        <begin position="90"/>
        <end position="111"/>
    </location>
</feature>
<feature type="region of interest" description="Disordered" evidence="6">
    <location>
        <begin position="537"/>
        <end position="557"/>
    </location>
</feature>
<dbReference type="PANTHER" id="PTHR30618">
    <property type="entry name" value="NCS1 FAMILY PURINE/PYRIMIDINE TRANSPORTER"/>
    <property type="match status" value="1"/>
</dbReference>
<dbReference type="RefSeq" id="XP_046069087.1">
    <property type="nucleotide sequence ID" value="XM_046218578.1"/>
</dbReference>
<dbReference type="InterPro" id="IPR012681">
    <property type="entry name" value="NCS1"/>
</dbReference>
<dbReference type="CDD" id="cd11482">
    <property type="entry name" value="SLC-NCS1sbd_NRT1-like"/>
    <property type="match status" value="1"/>
</dbReference>
<feature type="transmembrane region" description="Helical" evidence="7">
    <location>
        <begin position="409"/>
        <end position="428"/>
    </location>
</feature>
<dbReference type="EMBL" id="JAJTJA010000010">
    <property type="protein sequence ID" value="KAH8693214.1"/>
    <property type="molecule type" value="Genomic_DNA"/>
</dbReference>
<feature type="transmembrane region" description="Helical" evidence="7">
    <location>
        <begin position="491"/>
        <end position="511"/>
    </location>
</feature>
<evidence type="ECO:0000256" key="5">
    <source>
        <dbReference type="ARBA" id="ARBA00023136"/>
    </source>
</evidence>
<feature type="transmembrane region" description="Helical" evidence="7">
    <location>
        <begin position="292"/>
        <end position="317"/>
    </location>
</feature>